<dbReference type="InterPro" id="IPR017850">
    <property type="entry name" value="Alkaline_phosphatase_core_sf"/>
</dbReference>
<dbReference type="AlphaFoldDB" id="A0A7R7HWI1"/>
<dbReference type="RefSeq" id="WP_203961456.1">
    <property type="nucleotide sequence ID" value="NZ_AP023355.1"/>
</dbReference>
<dbReference type="KEGG" id="atl:Athai_22790"/>
<proteinExistence type="inferred from homology"/>
<dbReference type="GO" id="GO:0004065">
    <property type="term" value="F:arylsulfatase activity"/>
    <property type="evidence" value="ECO:0007669"/>
    <property type="project" value="TreeGrafter"/>
</dbReference>
<evidence type="ECO:0000259" key="3">
    <source>
        <dbReference type="Pfam" id="PF00884"/>
    </source>
</evidence>
<dbReference type="InterPro" id="IPR000917">
    <property type="entry name" value="Sulfatase_N"/>
</dbReference>
<organism evidence="4 5">
    <name type="scientific">Actinocatenispora thailandica</name>
    <dbReference type="NCBI Taxonomy" id="227318"/>
    <lineage>
        <taxon>Bacteria</taxon>
        <taxon>Bacillati</taxon>
        <taxon>Actinomycetota</taxon>
        <taxon>Actinomycetes</taxon>
        <taxon>Micromonosporales</taxon>
        <taxon>Micromonosporaceae</taxon>
        <taxon>Actinocatenispora</taxon>
    </lineage>
</organism>
<dbReference type="Proteomes" id="UP000611640">
    <property type="component" value="Chromosome"/>
</dbReference>
<dbReference type="SUPFAM" id="SSF53649">
    <property type="entry name" value="Alkaline phosphatase-like"/>
    <property type="match status" value="1"/>
</dbReference>
<evidence type="ECO:0000256" key="1">
    <source>
        <dbReference type="ARBA" id="ARBA00008779"/>
    </source>
</evidence>
<dbReference type="Pfam" id="PF00884">
    <property type="entry name" value="Sulfatase"/>
    <property type="match status" value="1"/>
</dbReference>
<reference evidence="4 5" key="1">
    <citation type="submission" date="2020-08" db="EMBL/GenBank/DDBJ databases">
        <title>Whole genome shotgun sequence of Actinocatenispora thailandica NBRC 105041.</title>
        <authorList>
            <person name="Komaki H."/>
            <person name="Tamura T."/>
        </authorList>
    </citation>
    <scope>NUCLEOTIDE SEQUENCE [LARGE SCALE GENOMIC DNA]</scope>
    <source>
        <strain evidence="4 5">NBRC 105041</strain>
    </source>
</reference>
<comment type="similarity">
    <text evidence="1">Belongs to the sulfatase family.</text>
</comment>
<gene>
    <name evidence="4" type="ORF">Athai_22790</name>
</gene>
<dbReference type="InterPro" id="IPR050738">
    <property type="entry name" value="Sulfatase"/>
</dbReference>
<evidence type="ECO:0000313" key="5">
    <source>
        <dbReference type="Proteomes" id="UP000611640"/>
    </source>
</evidence>
<name>A0A7R7HWI1_9ACTN</name>
<keyword evidence="2" id="KW-0378">Hydrolase</keyword>
<protein>
    <recommendedName>
        <fullName evidence="3">Sulfatase N-terminal domain-containing protein</fullName>
    </recommendedName>
</protein>
<dbReference type="PANTHER" id="PTHR42693:SF53">
    <property type="entry name" value="ENDO-4-O-SULFATASE"/>
    <property type="match status" value="1"/>
</dbReference>
<feature type="domain" description="Sulfatase N-terminal" evidence="3">
    <location>
        <begin position="5"/>
        <end position="70"/>
    </location>
</feature>
<evidence type="ECO:0000256" key="2">
    <source>
        <dbReference type="ARBA" id="ARBA00022801"/>
    </source>
</evidence>
<keyword evidence="5" id="KW-1185">Reference proteome</keyword>
<dbReference type="PANTHER" id="PTHR42693">
    <property type="entry name" value="ARYLSULFATASE FAMILY MEMBER"/>
    <property type="match status" value="1"/>
</dbReference>
<accession>A0A7R7HWI1</accession>
<dbReference type="EMBL" id="AP023355">
    <property type="protein sequence ID" value="BCJ34776.1"/>
    <property type="molecule type" value="Genomic_DNA"/>
</dbReference>
<sequence>MPEQPDVVLVLADDMGFSDIGCYGGEVATPNLDRLAAHGVRMSQFYNTARCSPSRASLVTGLHPHQTGIGILNYDDAPTGTRAP</sequence>
<dbReference type="Gene3D" id="3.40.720.10">
    <property type="entry name" value="Alkaline Phosphatase, subunit A"/>
    <property type="match status" value="1"/>
</dbReference>
<evidence type="ECO:0000313" key="4">
    <source>
        <dbReference type="EMBL" id="BCJ34776.1"/>
    </source>
</evidence>